<evidence type="ECO:0000313" key="2">
    <source>
        <dbReference type="Proteomes" id="UP000265520"/>
    </source>
</evidence>
<dbReference type="AlphaFoldDB" id="A0A392V700"/>
<sequence>MEEDVEKNEEERIVERGGVVKIGEEIETPHEGKLPQALPCTMEDDTVDNEVV</sequence>
<organism evidence="1 2">
    <name type="scientific">Trifolium medium</name>
    <dbReference type="NCBI Taxonomy" id="97028"/>
    <lineage>
        <taxon>Eukaryota</taxon>
        <taxon>Viridiplantae</taxon>
        <taxon>Streptophyta</taxon>
        <taxon>Embryophyta</taxon>
        <taxon>Tracheophyta</taxon>
        <taxon>Spermatophyta</taxon>
        <taxon>Magnoliopsida</taxon>
        <taxon>eudicotyledons</taxon>
        <taxon>Gunneridae</taxon>
        <taxon>Pentapetalae</taxon>
        <taxon>rosids</taxon>
        <taxon>fabids</taxon>
        <taxon>Fabales</taxon>
        <taxon>Fabaceae</taxon>
        <taxon>Papilionoideae</taxon>
        <taxon>50 kb inversion clade</taxon>
        <taxon>NPAAA clade</taxon>
        <taxon>Hologalegina</taxon>
        <taxon>IRL clade</taxon>
        <taxon>Trifolieae</taxon>
        <taxon>Trifolium</taxon>
    </lineage>
</organism>
<protein>
    <submittedName>
        <fullName evidence="1">Uncharacterized protein</fullName>
    </submittedName>
</protein>
<comment type="caution">
    <text evidence="1">The sequence shown here is derived from an EMBL/GenBank/DDBJ whole genome shotgun (WGS) entry which is preliminary data.</text>
</comment>
<proteinExistence type="predicted"/>
<reference evidence="1 2" key="1">
    <citation type="journal article" date="2018" name="Front. Plant Sci.">
        <title>Red Clover (Trifolium pratense) and Zigzag Clover (T. medium) - A Picture of Genomic Similarities and Differences.</title>
        <authorList>
            <person name="Dluhosova J."/>
            <person name="Istvanek J."/>
            <person name="Nedelnik J."/>
            <person name="Repkova J."/>
        </authorList>
    </citation>
    <scope>NUCLEOTIDE SEQUENCE [LARGE SCALE GENOMIC DNA]</scope>
    <source>
        <strain evidence="2">cv. 10/8</strain>
        <tissue evidence="1">Leaf</tissue>
    </source>
</reference>
<keyword evidence="2" id="KW-1185">Reference proteome</keyword>
<name>A0A392V700_9FABA</name>
<feature type="non-terminal residue" evidence="1">
    <location>
        <position position="52"/>
    </location>
</feature>
<dbReference type="EMBL" id="LXQA011050438">
    <property type="protein sequence ID" value="MCI82731.1"/>
    <property type="molecule type" value="Genomic_DNA"/>
</dbReference>
<dbReference type="Proteomes" id="UP000265520">
    <property type="component" value="Unassembled WGS sequence"/>
</dbReference>
<evidence type="ECO:0000313" key="1">
    <source>
        <dbReference type="EMBL" id="MCI82731.1"/>
    </source>
</evidence>
<accession>A0A392V700</accession>